<comment type="caution">
    <text evidence="2">The sequence shown here is derived from an EMBL/GenBank/DDBJ whole genome shotgun (WGS) entry which is preliminary data.</text>
</comment>
<dbReference type="SUPFAM" id="SSF51695">
    <property type="entry name" value="PLC-like phosphodiesterases"/>
    <property type="match status" value="1"/>
</dbReference>
<dbReference type="PROSITE" id="PS51704">
    <property type="entry name" value="GP_PDE"/>
    <property type="match status" value="1"/>
</dbReference>
<dbReference type="InterPro" id="IPR017946">
    <property type="entry name" value="PLC-like_Pdiesterase_TIM-brl"/>
</dbReference>
<dbReference type="RefSeq" id="WP_343955398.1">
    <property type="nucleotide sequence ID" value="NZ_BAAAMN010000001.1"/>
</dbReference>
<reference evidence="3" key="1">
    <citation type="journal article" date="2019" name="Int. J. Syst. Evol. Microbiol.">
        <title>The Global Catalogue of Microorganisms (GCM) 10K type strain sequencing project: providing services to taxonomists for standard genome sequencing and annotation.</title>
        <authorList>
            <consortium name="The Broad Institute Genomics Platform"/>
            <consortium name="The Broad Institute Genome Sequencing Center for Infectious Disease"/>
            <person name="Wu L."/>
            <person name="Ma J."/>
        </authorList>
    </citation>
    <scope>NUCLEOTIDE SEQUENCE [LARGE SCALE GENOMIC DNA]</scope>
    <source>
        <strain evidence="3">JCM 13595</strain>
    </source>
</reference>
<organism evidence="2 3">
    <name type="scientific">Yaniella flava</name>
    <dbReference type="NCBI Taxonomy" id="287930"/>
    <lineage>
        <taxon>Bacteria</taxon>
        <taxon>Bacillati</taxon>
        <taxon>Actinomycetota</taxon>
        <taxon>Actinomycetes</taxon>
        <taxon>Micrococcales</taxon>
        <taxon>Micrococcaceae</taxon>
        <taxon>Yaniella</taxon>
    </lineage>
</organism>
<dbReference type="Pfam" id="PF03009">
    <property type="entry name" value="GDPD"/>
    <property type="match status" value="1"/>
</dbReference>
<proteinExistence type="predicted"/>
<sequence>MKVFAHRGASDVYAEHTRAAFAHALAVGAHGIETDVQLTADGQLICWHDSTLNRTSSGRGLVREHRLADLRMLDVYSWKNTSPLPYEYGNADEQLVTLDQLTHMLLGAGRPVELAVEMKIDSPNDGAIEAAVLDWLRRWQWDATTGTLRPYGQPSQLSVSIMSFSLDALRRVAEVVPASKSCPLFVADDLPSLGIGTSSWTAPAQLLGPSAGWLIDRPAMLDSWTDVGRLVRMWTIETDEELHTARNLGVQEVTVNDPQWALQRLGAGLEPVPL</sequence>
<dbReference type="InterPro" id="IPR030395">
    <property type="entry name" value="GP_PDE_dom"/>
</dbReference>
<dbReference type="EMBL" id="BAAAMN010000001">
    <property type="protein sequence ID" value="GAA2024316.1"/>
    <property type="molecule type" value="Genomic_DNA"/>
</dbReference>
<feature type="domain" description="GP-PDE" evidence="1">
    <location>
        <begin position="1"/>
        <end position="265"/>
    </location>
</feature>
<evidence type="ECO:0000259" key="1">
    <source>
        <dbReference type="PROSITE" id="PS51704"/>
    </source>
</evidence>
<dbReference type="PANTHER" id="PTHR46211:SF13">
    <property type="entry name" value="GLYCEROPHOSPHODIESTER PHOSPHODIESTERASE 1-RELATED"/>
    <property type="match status" value="1"/>
</dbReference>
<evidence type="ECO:0000313" key="2">
    <source>
        <dbReference type="EMBL" id="GAA2024316.1"/>
    </source>
</evidence>
<accession>A0ABP5FFC1</accession>
<protein>
    <submittedName>
        <fullName evidence="2">Glycerophosphodiester phosphodiesterase</fullName>
    </submittedName>
</protein>
<name>A0ABP5FFC1_9MICC</name>
<dbReference type="Gene3D" id="3.20.20.190">
    <property type="entry name" value="Phosphatidylinositol (PI) phosphodiesterase"/>
    <property type="match status" value="1"/>
</dbReference>
<gene>
    <name evidence="2" type="ORF">GCM10009720_00090</name>
</gene>
<dbReference type="Proteomes" id="UP001501461">
    <property type="component" value="Unassembled WGS sequence"/>
</dbReference>
<dbReference type="PANTHER" id="PTHR46211">
    <property type="entry name" value="GLYCEROPHOSPHORYL DIESTER PHOSPHODIESTERASE"/>
    <property type="match status" value="1"/>
</dbReference>
<keyword evidence="3" id="KW-1185">Reference proteome</keyword>
<evidence type="ECO:0000313" key="3">
    <source>
        <dbReference type="Proteomes" id="UP001501461"/>
    </source>
</evidence>